<dbReference type="EMBL" id="JBJKFK010000106">
    <property type="protein sequence ID" value="KAL3319741.1"/>
    <property type="molecule type" value="Genomic_DNA"/>
</dbReference>
<sequence>MRENTIPDVEADDQLQPYYFDIHPGHNHFLCRGRGVTSKEITILILNLLLIIGLSATFVAFDCRYLAERLSPAIMVFAIIQAVYIVVMLIRTSLMDPGIIPRATYNEYRWLKATEAMPREPETSSQGIIQPDSIPPSKDLLVNGQMIRVAYCYTCKIYRPPRASHCSTCNNCVGMSQVTHLSLQQSASIITVHGSIAIAFITMWSVGGLSIFHLSLVFQEYTTHEDIRGFGKNLTKLKLKNPYNHDSLIVMQSSQIFGWRRIKGEHEWPVGYKSPDGRTEAILRELNESPPNLQNHNLSKFTIDTNTPYPRQPPFKHAQLNPRAHVPSLSSVSSSDPNFSCSSEARVIREK</sequence>
<evidence type="ECO:0000313" key="8">
    <source>
        <dbReference type="EMBL" id="KAL3319741.1"/>
    </source>
</evidence>
<comment type="subcellular location">
    <subcellularLocation>
        <location evidence="1">Endomembrane system</location>
        <topology evidence="1">Multi-pass membrane protein</topology>
    </subcellularLocation>
</comment>
<evidence type="ECO:0000313" key="9">
    <source>
        <dbReference type="Proteomes" id="UP001626550"/>
    </source>
</evidence>
<evidence type="ECO:0000256" key="7">
    <source>
        <dbReference type="SAM" id="Phobius"/>
    </source>
</evidence>
<name>A0ABD2QJN8_9PLAT</name>
<dbReference type="PANTHER" id="PTHR22883">
    <property type="entry name" value="ZINC FINGER DHHC DOMAIN CONTAINING PROTEIN"/>
    <property type="match status" value="1"/>
</dbReference>
<dbReference type="InterPro" id="IPR039859">
    <property type="entry name" value="PFA4/ZDH16/20/ERF2-like"/>
</dbReference>
<comment type="catalytic activity">
    <reaction evidence="5">
        <text>L-cysteinyl-[protein] + hexadecanoyl-CoA = S-hexadecanoyl-L-cysteinyl-[protein] + CoA</text>
        <dbReference type="Rhea" id="RHEA:36683"/>
        <dbReference type="Rhea" id="RHEA-COMP:10131"/>
        <dbReference type="Rhea" id="RHEA-COMP:11032"/>
        <dbReference type="ChEBI" id="CHEBI:29950"/>
        <dbReference type="ChEBI" id="CHEBI:57287"/>
        <dbReference type="ChEBI" id="CHEBI:57379"/>
        <dbReference type="ChEBI" id="CHEBI:74151"/>
        <dbReference type="EC" id="2.3.1.225"/>
    </reaction>
</comment>
<dbReference type="EC" id="2.3.1.225" evidence="2"/>
<keyword evidence="7" id="KW-0812">Transmembrane</keyword>
<keyword evidence="7" id="KW-1133">Transmembrane helix</keyword>
<dbReference type="PROSITE" id="PS50216">
    <property type="entry name" value="DHHC"/>
    <property type="match status" value="1"/>
</dbReference>
<evidence type="ECO:0000256" key="3">
    <source>
        <dbReference type="ARBA" id="ARBA00023139"/>
    </source>
</evidence>
<proteinExistence type="predicted"/>
<keyword evidence="9" id="KW-1185">Reference proteome</keyword>
<evidence type="ECO:0000256" key="1">
    <source>
        <dbReference type="ARBA" id="ARBA00004127"/>
    </source>
</evidence>
<organism evidence="8 9">
    <name type="scientific">Cichlidogyrus casuarinus</name>
    <dbReference type="NCBI Taxonomy" id="1844966"/>
    <lineage>
        <taxon>Eukaryota</taxon>
        <taxon>Metazoa</taxon>
        <taxon>Spiralia</taxon>
        <taxon>Lophotrochozoa</taxon>
        <taxon>Platyhelminthes</taxon>
        <taxon>Monogenea</taxon>
        <taxon>Monopisthocotylea</taxon>
        <taxon>Dactylogyridea</taxon>
        <taxon>Ancyrocephalidae</taxon>
        <taxon>Cichlidogyrus</taxon>
    </lineage>
</organism>
<evidence type="ECO:0000256" key="4">
    <source>
        <dbReference type="ARBA" id="ARBA00023288"/>
    </source>
</evidence>
<gene>
    <name evidence="8" type="primary">ZDHHC9</name>
    <name evidence="8" type="ORF">Ciccas_001578</name>
</gene>
<dbReference type="AlphaFoldDB" id="A0ABD2QJN8"/>
<protein>
    <recommendedName>
        <fullName evidence="2">protein S-acyltransferase</fullName>
        <ecNumber evidence="2">2.3.1.225</ecNumber>
    </recommendedName>
</protein>
<reference evidence="8 9" key="1">
    <citation type="submission" date="2024-11" db="EMBL/GenBank/DDBJ databases">
        <title>Adaptive evolution of stress response genes in parasites aligns with host niche diversity.</title>
        <authorList>
            <person name="Hahn C."/>
            <person name="Resl P."/>
        </authorList>
    </citation>
    <scope>NUCLEOTIDE SEQUENCE [LARGE SCALE GENOMIC DNA]</scope>
    <source>
        <strain evidence="8">EGGRZ-B1_66</strain>
        <tissue evidence="8">Body</tissue>
    </source>
</reference>
<evidence type="ECO:0000256" key="2">
    <source>
        <dbReference type="ARBA" id="ARBA00012210"/>
    </source>
</evidence>
<evidence type="ECO:0000256" key="5">
    <source>
        <dbReference type="ARBA" id="ARBA00048048"/>
    </source>
</evidence>
<comment type="caution">
    <text evidence="8">The sequence shown here is derived from an EMBL/GenBank/DDBJ whole genome shotgun (WGS) entry which is preliminary data.</text>
</comment>
<feature type="transmembrane region" description="Helical" evidence="7">
    <location>
        <begin position="41"/>
        <end position="61"/>
    </location>
</feature>
<feature type="region of interest" description="Disordered" evidence="6">
    <location>
        <begin position="324"/>
        <end position="351"/>
    </location>
</feature>
<feature type="transmembrane region" description="Helical" evidence="7">
    <location>
        <begin position="73"/>
        <end position="90"/>
    </location>
</feature>
<feature type="transmembrane region" description="Helical" evidence="7">
    <location>
        <begin position="196"/>
        <end position="218"/>
    </location>
</feature>
<dbReference type="Proteomes" id="UP001626550">
    <property type="component" value="Unassembled WGS sequence"/>
</dbReference>
<keyword evidence="3" id="KW-0564">Palmitate</keyword>
<keyword evidence="7" id="KW-0472">Membrane</keyword>
<keyword evidence="4" id="KW-0449">Lipoprotein</keyword>
<feature type="compositionally biased region" description="Low complexity" evidence="6">
    <location>
        <begin position="328"/>
        <end position="343"/>
    </location>
</feature>
<accession>A0ABD2QJN8</accession>
<dbReference type="PANTHER" id="PTHR22883:SF43">
    <property type="entry name" value="PALMITOYLTRANSFERASE APP"/>
    <property type="match status" value="1"/>
</dbReference>
<evidence type="ECO:0000256" key="6">
    <source>
        <dbReference type="SAM" id="MobiDB-lite"/>
    </source>
</evidence>
<dbReference type="GO" id="GO:0019706">
    <property type="term" value="F:protein-cysteine S-palmitoyltransferase activity"/>
    <property type="evidence" value="ECO:0007669"/>
    <property type="project" value="UniProtKB-EC"/>
</dbReference>
<dbReference type="GO" id="GO:0012505">
    <property type="term" value="C:endomembrane system"/>
    <property type="evidence" value="ECO:0007669"/>
    <property type="project" value="UniProtKB-SubCell"/>
</dbReference>